<reference evidence="3 4" key="1">
    <citation type="journal article" date="2018" name="MBio">
        <title>Comparative Genomics Reveals the Core Gene Toolbox for the Fungus-Insect Symbiosis.</title>
        <authorList>
            <person name="Wang Y."/>
            <person name="Stata M."/>
            <person name="Wang W."/>
            <person name="Stajich J.E."/>
            <person name="White M.M."/>
            <person name="Moncalvo J.M."/>
        </authorList>
    </citation>
    <scope>NUCLEOTIDE SEQUENCE [LARGE SCALE GENOMIC DNA]</scope>
    <source>
        <strain evidence="3 4">SWE-8-4</strain>
    </source>
</reference>
<organism evidence="3 4">
    <name type="scientific">Smittium simulii</name>
    <dbReference type="NCBI Taxonomy" id="133385"/>
    <lineage>
        <taxon>Eukaryota</taxon>
        <taxon>Fungi</taxon>
        <taxon>Fungi incertae sedis</taxon>
        <taxon>Zoopagomycota</taxon>
        <taxon>Kickxellomycotina</taxon>
        <taxon>Harpellomycetes</taxon>
        <taxon>Harpellales</taxon>
        <taxon>Legeriomycetaceae</taxon>
        <taxon>Smittium</taxon>
    </lineage>
</organism>
<protein>
    <submittedName>
        <fullName evidence="3">Uncharacterized protein</fullName>
    </submittedName>
</protein>
<comment type="caution">
    <text evidence="3">The sequence shown here is derived from an EMBL/GenBank/DDBJ whole genome shotgun (WGS) entry which is preliminary data.</text>
</comment>
<feature type="transmembrane region" description="Helical" evidence="2">
    <location>
        <begin position="574"/>
        <end position="595"/>
    </location>
</feature>
<dbReference type="GO" id="GO:0016255">
    <property type="term" value="P:attachment of GPI anchor to protein"/>
    <property type="evidence" value="ECO:0007669"/>
    <property type="project" value="TreeGrafter"/>
</dbReference>
<evidence type="ECO:0000313" key="3">
    <source>
        <dbReference type="EMBL" id="PVU95015.1"/>
    </source>
</evidence>
<feature type="transmembrane region" description="Helical" evidence="2">
    <location>
        <begin position="371"/>
        <end position="395"/>
    </location>
</feature>
<keyword evidence="2" id="KW-1133">Transmembrane helix</keyword>
<accession>A0A2T9YRP4</accession>
<feature type="transmembrane region" description="Helical" evidence="2">
    <location>
        <begin position="516"/>
        <end position="534"/>
    </location>
</feature>
<sequence>MSESPLKRIFILFCKYSHQLSVVLLLASFVWYGILPISKYSKYTYVSENALLPGQMTTEFGKSEAFVKKRTQNLKKWINTNDSRWASEAHSIFTELGLESELTVTTNKFEEKESTVHAIIRATRNDGVESIAFSSSTTNIEYNYWSKDIEFVITDRGERGIYNWINSQLLLKNNIPNHKHRVSGLQAAISLELPQSVSNLAENMKWLAFGTLVGTHAPFLQNRIEAITIRGIPENNNPEIDHANYVRIGRALESVIQSINNTLERFHHSFFLYLLPENKKYISIGDYIIPSILAIVSLLLQCISMFNIILRTNNTEENTRFTQMNEKYTNSINSIQASLIVFLGILGCSCLCLTLSQFGNSYALFQSSKKLLAHFALDPISYFGLVSVIITVILAKPKSNQLNTFYKALSSSNWPALKLIITIYTMLLLLYLTIINYSLGVFFIVTTTISLILISPSKIDGTHQTKLNKKSDSSKVIKRDKPSPVEAADNSFKNKSVKALNKEKDNTNKSAIKSNYLFKLFSIVVLILTSPPVITKIVLPFIVNLGCKKINFCMGNAQVIDWLYEQYTSYGSSAYMYLYLLQLPVNLMCLLIVLIC</sequence>
<keyword evidence="2" id="KW-0472">Membrane</keyword>
<dbReference type="GO" id="GO:0042765">
    <property type="term" value="C:GPI-anchor transamidase complex"/>
    <property type="evidence" value="ECO:0007669"/>
    <property type="project" value="InterPro"/>
</dbReference>
<dbReference type="PANTHER" id="PTHR13304">
    <property type="entry name" value="GLYCOSYLPHOSPHATIDYLINOSITOL ANCHOR ATTACHMENT 1 PROTEIN"/>
    <property type="match status" value="1"/>
</dbReference>
<feature type="transmembrane region" description="Helical" evidence="2">
    <location>
        <begin position="337"/>
        <end position="359"/>
    </location>
</feature>
<feature type="transmembrane region" description="Helical" evidence="2">
    <location>
        <begin position="416"/>
        <end position="434"/>
    </location>
</feature>
<name>A0A2T9YRP4_9FUNG</name>
<evidence type="ECO:0000256" key="1">
    <source>
        <dbReference type="SAM" id="MobiDB-lite"/>
    </source>
</evidence>
<dbReference type="Pfam" id="PF04114">
    <property type="entry name" value="Gaa1"/>
    <property type="match status" value="1"/>
</dbReference>
<dbReference type="InterPro" id="IPR007246">
    <property type="entry name" value="Gaa1"/>
</dbReference>
<feature type="region of interest" description="Disordered" evidence="1">
    <location>
        <begin position="463"/>
        <end position="488"/>
    </location>
</feature>
<dbReference type="STRING" id="133385.A0A2T9YRP4"/>
<feature type="transmembrane region" description="Helical" evidence="2">
    <location>
        <begin position="12"/>
        <end position="34"/>
    </location>
</feature>
<feature type="transmembrane region" description="Helical" evidence="2">
    <location>
        <begin position="440"/>
        <end position="459"/>
    </location>
</feature>
<evidence type="ECO:0000256" key="2">
    <source>
        <dbReference type="SAM" id="Phobius"/>
    </source>
</evidence>
<keyword evidence="4" id="KW-1185">Reference proteome</keyword>
<proteinExistence type="predicted"/>
<dbReference type="PANTHER" id="PTHR13304:SF0">
    <property type="entry name" value="GLYCOSYLPHOSPHATIDYLINOSITOL ANCHOR ATTACHMENT 1 PROTEIN"/>
    <property type="match status" value="1"/>
</dbReference>
<feature type="transmembrane region" description="Helical" evidence="2">
    <location>
        <begin position="287"/>
        <end position="310"/>
    </location>
</feature>
<dbReference type="Proteomes" id="UP000245383">
    <property type="component" value="Unassembled WGS sequence"/>
</dbReference>
<feature type="compositionally biased region" description="Basic and acidic residues" evidence="1">
    <location>
        <begin position="469"/>
        <end position="483"/>
    </location>
</feature>
<gene>
    <name evidence="3" type="ORF">BB561_002111</name>
</gene>
<dbReference type="OrthoDB" id="445301at2759"/>
<dbReference type="AlphaFoldDB" id="A0A2T9YRP4"/>
<dbReference type="EMBL" id="MBFR01000068">
    <property type="protein sequence ID" value="PVU95015.1"/>
    <property type="molecule type" value="Genomic_DNA"/>
</dbReference>
<evidence type="ECO:0000313" key="4">
    <source>
        <dbReference type="Proteomes" id="UP000245383"/>
    </source>
</evidence>
<keyword evidence="2" id="KW-0812">Transmembrane</keyword>